<dbReference type="AlphaFoldDB" id="A0A381T841"/>
<dbReference type="Pfam" id="PF03745">
    <property type="entry name" value="DUF309"/>
    <property type="match status" value="1"/>
</dbReference>
<dbReference type="SUPFAM" id="SSF140663">
    <property type="entry name" value="TTHA0068-like"/>
    <property type="match status" value="1"/>
</dbReference>
<protein>
    <recommendedName>
        <fullName evidence="2">DUF309 domain-containing protein</fullName>
    </recommendedName>
</protein>
<name>A0A381T841_9ZZZZ</name>
<evidence type="ECO:0008006" key="2">
    <source>
        <dbReference type="Google" id="ProtNLM"/>
    </source>
</evidence>
<dbReference type="PANTHER" id="PTHR34796">
    <property type="entry name" value="EXPRESSED PROTEIN"/>
    <property type="match status" value="1"/>
</dbReference>
<dbReference type="PANTHER" id="PTHR34796:SF1">
    <property type="entry name" value="EXPRESSED PROTEIN"/>
    <property type="match status" value="1"/>
</dbReference>
<evidence type="ECO:0000313" key="1">
    <source>
        <dbReference type="EMBL" id="SVA11691.1"/>
    </source>
</evidence>
<dbReference type="InterPro" id="IPR005500">
    <property type="entry name" value="DUF309"/>
</dbReference>
<proteinExistence type="predicted"/>
<dbReference type="InterPro" id="IPR023203">
    <property type="entry name" value="TTHA0068_sf"/>
</dbReference>
<sequence length="121" mass="14535">MTKEEKLFNKGIIAFNNRQFYDAHEFWEDLWLNYKLEDAKFVQGLIQLAVSYFHFFNKNLNGARSMMKKCLTKFEPYQRVRGVDVISLKTQIIRVQNYFNEIEDTSIIEDSYIIILKVIHE</sequence>
<gene>
    <name evidence="1" type="ORF">METZ01_LOCUS64545</name>
</gene>
<accession>A0A381T841</accession>
<reference evidence="1" key="1">
    <citation type="submission" date="2018-05" db="EMBL/GenBank/DDBJ databases">
        <authorList>
            <person name="Lanie J.A."/>
            <person name="Ng W.-L."/>
            <person name="Kazmierczak K.M."/>
            <person name="Andrzejewski T.M."/>
            <person name="Davidsen T.M."/>
            <person name="Wayne K.J."/>
            <person name="Tettelin H."/>
            <person name="Glass J.I."/>
            <person name="Rusch D."/>
            <person name="Podicherti R."/>
            <person name="Tsui H.-C.T."/>
            <person name="Winkler M.E."/>
        </authorList>
    </citation>
    <scope>NUCLEOTIDE SEQUENCE</scope>
</reference>
<dbReference type="EMBL" id="UINC01004088">
    <property type="protein sequence ID" value="SVA11691.1"/>
    <property type="molecule type" value="Genomic_DNA"/>
</dbReference>
<organism evidence="1">
    <name type="scientific">marine metagenome</name>
    <dbReference type="NCBI Taxonomy" id="408172"/>
    <lineage>
        <taxon>unclassified sequences</taxon>
        <taxon>metagenomes</taxon>
        <taxon>ecological metagenomes</taxon>
    </lineage>
</organism>
<dbReference type="Gene3D" id="1.10.3450.10">
    <property type="entry name" value="TTHA0068-like"/>
    <property type="match status" value="1"/>
</dbReference>